<name>A0A5C5UYT1_9BACT</name>
<feature type="region of interest" description="Disordered" evidence="1">
    <location>
        <begin position="162"/>
        <end position="181"/>
    </location>
</feature>
<feature type="region of interest" description="Disordered" evidence="1">
    <location>
        <begin position="212"/>
        <end position="231"/>
    </location>
</feature>
<keyword evidence="3" id="KW-1185">Reference proteome</keyword>
<feature type="compositionally biased region" description="Polar residues" evidence="1">
    <location>
        <begin position="490"/>
        <end position="509"/>
    </location>
</feature>
<reference evidence="2 3" key="1">
    <citation type="submission" date="2019-02" db="EMBL/GenBank/DDBJ databases">
        <title>Deep-cultivation of Planctomycetes and their phenomic and genomic characterization uncovers novel biology.</title>
        <authorList>
            <person name="Wiegand S."/>
            <person name="Jogler M."/>
            <person name="Boedeker C."/>
            <person name="Pinto D."/>
            <person name="Vollmers J."/>
            <person name="Rivas-Marin E."/>
            <person name="Kohn T."/>
            <person name="Peeters S.H."/>
            <person name="Heuer A."/>
            <person name="Rast P."/>
            <person name="Oberbeckmann S."/>
            <person name="Bunk B."/>
            <person name="Jeske O."/>
            <person name="Meyerdierks A."/>
            <person name="Storesund J.E."/>
            <person name="Kallscheuer N."/>
            <person name="Luecker S."/>
            <person name="Lage O.M."/>
            <person name="Pohl T."/>
            <person name="Merkel B.J."/>
            <person name="Hornburger P."/>
            <person name="Mueller R.-W."/>
            <person name="Bruemmer F."/>
            <person name="Labrenz M."/>
            <person name="Spormann A.M."/>
            <person name="Op Den Camp H."/>
            <person name="Overmann J."/>
            <person name="Amann R."/>
            <person name="Jetten M.S.M."/>
            <person name="Mascher T."/>
            <person name="Medema M.H."/>
            <person name="Devos D.P."/>
            <person name="Kaster A.-K."/>
            <person name="Ovreas L."/>
            <person name="Rohde M."/>
            <person name="Galperin M.Y."/>
            <person name="Jogler C."/>
        </authorList>
    </citation>
    <scope>NUCLEOTIDE SEQUENCE [LARGE SCALE GENOMIC DNA]</scope>
    <source>
        <strain evidence="2 3">Enr8</strain>
    </source>
</reference>
<evidence type="ECO:0000313" key="2">
    <source>
        <dbReference type="EMBL" id="TWT31401.1"/>
    </source>
</evidence>
<dbReference type="RefSeq" id="WP_146433503.1">
    <property type="nucleotide sequence ID" value="NZ_SJPF01000004.1"/>
</dbReference>
<evidence type="ECO:0000256" key="1">
    <source>
        <dbReference type="SAM" id="MobiDB-lite"/>
    </source>
</evidence>
<dbReference type="OrthoDB" id="9829535at2"/>
<feature type="compositionally biased region" description="Low complexity" evidence="1">
    <location>
        <begin position="510"/>
        <end position="537"/>
    </location>
</feature>
<dbReference type="Proteomes" id="UP000318878">
    <property type="component" value="Unassembled WGS sequence"/>
</dbReference>
<feature type="compositionally biased region" description="Low complexity" evidence="1">
    <location>
        <begin position="213"/>
        <end position="231"/>
    </location>
</feature>
<protein>
    <submittedName>
        <fullName evidence="2">Uncharacterized protein</fullName>
    </submittedName>
</protein>
<feature type="region of interest" description="Disordered" evidence="1">
    <location>
        <begin position="443"/>
        <end position="562"/>
    </location>
</feature>
<feature type="compositionally biased region" description="Low complexity" evidence="1">
    <location>
        <begin position="443"/>
        <end position="477"/>
    </location>
</feature>
<sequence>MPRANSLLLRLTLLALALNVGCAFPFFRSKDRSLEEVVGVEKLAAEDAAKKDLDQPAAAAAPRVAQGKKPMPPIARFFSGLFGRGKSEPPADPISTIPDADPSDVAEAIQPKIEINNTGDIGAGVVAPKQEGPTQVVMPQVSNLAEMTPSNIAAPKLADVLANPTQSTSSPEPPPSQSGSLTAALRSALDNAAKEGLAHDAPQASRFSTTIDSTAPQAAATSSPSPSAGQSQIVELDSAPLGSRQPEPTPVVTTAKTPPVAAQVIENPTINSSPVVTAARKLDGNPLRGDSPVSGSAMTELAASPIGAKPPKAQTVFPAQESAAVNNTAAEPAEATTLVAFQTHVHAGDSIVNQLKESRRVNQFRPMFDAAVPSPAAQATTAAVKATEEAQPSEPTTPTPTRAAIVAVAPNRYQPTPPVATEVAPATPTAVAATPTPVEIATPALPATPQLPTEWTSSTSSTTAPANRAASPPRSEAFAQLAPSEMPSESLEQPGSETAPQEQLVTTPTNPVRAVPRVATPPVGATPTANVPQVATRPTPPTVPPVGALPRGQLIPRRDPVATPKLAPVVTVEEYRRMQQQRRSQATRRY</sequence>
<organism evidence="2 3">
    <name type="scientific">Blastopirellula retiformator</name>
    <dbReference type="NCBI Taxonomy" id="2527970"/>
    <lineage>
        <taxon>Bacteria</taxon>
        <taxon>Pseudomonadati</taxon>
        <taxon>Planctomycetota</taxon>
        <taxon>Planctomycetia</taxon>
        <taxon>Pirellulales</taxon>
        <taxon>Pirellulaceae</taxon>
        <taxon>Blastopirellula</taxon>
    </lineage>
</organism>
<accession>A0A5C5UYT1</accession>
<gene>
    <name evidence="2" type="ORF">Enr8_33220</name>
</gene>
<proteinExistence type="predicted"/>
<comment type="caution">
    <text evidence="2">The sequence shown here is derived from an EMBL/GenBank/DDBJ whole genome shotgun (WGS) entry which is preliminary data.</text>
</comment>
<dbReference type="AlphaFoldDB" id="A0A5C5UYT1"/>
<dbReference type="EMBL" id="SJPF01000004">
    <property type="protein sequence ID" value="TWT31401.1"/>
    <property type="molecule type" value="Genomic_DNA"/>
</dbReference>
<evidence type="ECO:0000313" key="3">
    <source>
        <dbReference type="Proteomes" id="UP000318878"/>
    </source>
</evidence>